<accession>A0A556C388</accession>
<dbReference type="InterPro" id="IPR042216">
    <property type="entry name" value="MitoNEET_CISD"/>
</dbReference>
<sequence length="92" mass="9798">MKNQTTPVTITLCPDGPLLVRGEFSIAQAPGRTPEQPDRQVVALCRCGKTGIAPLCDGSHKLTNFRAPAPQDSETAKHEGGKPVAEHGPRRS</sequence>
<evidence type="ECO:0000256" key="5">
    <source>
        <dbReference type="SAM" id="MobiDB-lite"/>
    </source>
</evidence>
<dbReference type="InterPro" id="IPR018967">
    <property type="entry name" value="FeS-contain_CDGSH-typ"/>
</dbReference>
<evidence type="ECO:0000256" key="1">
    <source>
        <dbReference type="ARBA" id="ARBA00022714"/>
    </source>
</evidence>
<protein>
    <submittedName>
        <fullName evidence="7">CDGSH iron-sulfur domain-containing protein</fullName>
    </submittedName>
</protein>
<dbReference type="GO" id="GO:0005737">
    <property type="term" value="C:cytoplasm"/>
    <property type="evidence" value="ECO:0007669"/>
    <property type="project" value="UniProtKB-ARBA"/>
</dbReference>
<dbReference type="SMART" id="SM00704">
    <property type="entry name" value="ZnF_CDGSH"/>
    <property type="match status" value="1"/>
</dbReference>
<keyword evidence="3" id="KW-0408">Iron</keyword>
<evidence type="ECO:0000256" key="4">
    <source>
        <dbReference type="ARBA" id="ARBA00023014"/>
    </source>
</evidence>
<proteinExistence type="predicted"/>
<gene>
    <name evidence="7" type="ORF">FO013_21465</name>
</gene>
<feature type="domain" description="Iron-binding zinc finger CDGSH type" evidence="6">
    <location>
        <begin position="28"/>
        <end position="66"/>
    </location>
</feature>
<evidence type="ECO:0000259" key="6">
    <source>
        <dbReference type="SMART" id="SM00704"/>
    </source>
</evidence>
<name>A0A556C388_BREAU</name>
<keyword evidence="2" id="KW-0479">Metal-binding</keyword>
<dbReference type="Gene3D" id="3.40.5.90">
    <property type="entry name" value="CDGSH iron-sulfur domain, mitoNEET-type"/>
    <property type="match status" value="1"/>
</dbReference>
<keyword evidence="1" id="KW-0001">2Fe-2S</keyword>
<dbReference type="RefSeq" id="WP_143924594.1">
    <property type="nucleotide sequence ID" value="NZ_VLTK01000024.1"/>
</dbReference>
<keyword evidence="8" id="KW-1185">Reference proteome</keyword>
<dbReference type="Proteomes" id="UP000316406">
    <property type="component" value="Unassembled WGS sequence"/>
</dbReference>
<dbReference type="OrthoDB" id="9800162at2"/>
<organism evidence="7 8">
    <name type="scientific">Brevibacterium aurantiacum</name>
    <dbReference type="NCBI Taxonomy" id="273384"/>
    <lineage>
        <taxon>Bacteria</taxon>
        <taxon>Bacillati</taxon>
        <taxon>Actinomycetota</taxon>
        <taxon>Actinomycetes</taxon>
        <taxon>Micrococcales</taxon>
        <taxon>Brevibacteriaceae</taxon>
        <taxon>Brevibacterium</taxon>
    </lineage>
</organism>
<dbReference type="GO" id="GO:0051537">
    <property type="term" value="F:2 iron, 2 sulfur cluster binding"/>
    <property type="evidence" value="ECO:0007669"/>
    <property type="project" value="UniProtKB-KW"/>
</dbReference>
<dbReference type="EMBL" id="VLTK01000024">
    <property type="protein sequence ID" value="TSI11925.1"/>
    <property type="molecule type" value="Genomic_DNA"/>
</dbReference>
<feature type="region of interest" description="Disordered" evidence="5">
    <location>
        <begin position="64"/>
        <end position="92"/>
    </location>
</feature>
<comment type="caution">
    <text evidence="7">The sequence shown here is derived from an EMBL/GenBank/DDBJ whole genome shotgun (WGS) entry which is preliminary data.</text>
</comment>
<feature type="compositionally biased region" description="Basic and acidic residues" evidence="5">
    <location>
        <begin position="74"/>
        <end position="92"/>
    </location>
</feature>
<evidence type="ECO:0000313" key="7">
    <source>
        <dbReference type="EMBL" id="TSI11925.1"/>
    </source>
</evidence>
<dbReference type="AlphaFoldDB" id="A0A556C388"/>
<evidence type="ECO:0000256" key="3">
    <source>
        <dbReference type="ARBA" id="ARBA00023004"/>
    </source>
</evidence>
<dbReference type="GO" id="GO:0046872">
    <property type="term" value="F:metal ion binding"/>
    <property type="evidence" value="ECO:0007669"/>
    <property type="project" value="UniProtKB-KW"/>
</dbReference>
<evidence type="ECO:0000256" key="2">
    <source>
        <dbReference type="ARBA" id="ARBA00022723"/>
    </source>
</evidence>
<dbReference type="Pfam" id="PF09360">
    <property type="entry name" value="zf-CDGSH"/>
    <property type="match status" value="1"/>
</dbReference>
<reference evidence="7 8" key="1">
    <citation type="submission" date="2019-07" db="EMBL/GenBank/DDBJ databases">
        <title>Draft genome sequence of Brevibacterium aurantiacum XU54 isolated from Xinjiang China.</title>
        <authorList>
            <person name="Xu X."/>
        </authorList>
    </citation>
    <scope>NUCLEOTIDE SEQUENCE [LARGE SCALE GENOMIC DNA]</scope>
    <source>
        <strain evidence="7 8">XU54</strain>
    </source>
</reference>
<evidence type="ECO:0000313" key="8">
    <source>
        <dbReference type="Proteomes" id="UP000316406"/>
    </source>
</evidence>
<keyword evidence="4" id="KW-0411">Iron-sulfur</keyword>